<evidence type="ECO:0000256" key="2">
    <source>
        <dbReference type="ARBA" id="ARBA00022964"/>
    </source>
</evidence>
<comment type="caution">
    <text evidence="7">The sequence shown here is derived from an EMBL/GenBank/DDBJ whole genome shotgun (WGS) entry which is preliminary data.</text>
</comment>
<dbReference type="SUPFAM" id="SSF51197">
    <property type="entry name" value="Clavaminate synthase-like"/>
    <property type="match status" value="1"/>
</dbReference>
<evidence type="ECO:0000256" key="4">
    <source>
        <dbReference type="ARBA" id="ARBA00023004"/>
    </source>
</evidence>
<dbReference type="InterPro" id="IPR004574">
    <property type="entry name" value="Alkb"/>
</dbReference>
<feature type="binding site" evidence="5">
    <location>
        <position position="214"/>
    </location>
    <ligand>
        <name>Fe cation</name>
        <dbReference type="ChEBI" id="CHEBI:24875"/>
        <note>catalytic</note>
    </ligand>
</feature>
<evidence type="ECO:0000256" key="5">
    <source>
        <dbReference type="PIRSR" id="PIRSR604574-2"/>
    </source>
</evidence>
<accession>A0ABD3WN02</accession>
<dbReference type="Gene3D" id="2.60.120.590">
    <property type="entry name" value="Alpha-ketoglutarate-dependent dioxygenase AlkB-like"/>
    <property type="match status" value="1"/>
</dbReference>
<gene>
    <name evidence="7" type="ORF">ACJMK2_037168</name>
</gene>
<dbReference type="Pfam" id="PF13532">
    <property type="entry name" value="2OG-FeII_Oxy_2"/>
    <property type="match status" value="1"/>
</dbReference>
<dbReference type="Proteomes" id="UP001634394">
    <property type="component" value="Unassembled WGS sequence"/>
</dbReference>
<dbReference type="GO" id="GO:0051213">
    <property type="term" value="F:dioxygenase activity"/>
    <property type="evidence" value="ECO:0007669"/>
    <property type="project" value="UniProtKB-KW"/>
</dbReference>
<protein>
    <recommendedName>
        <fullName evidence="6">Fe2OG dioxygenase domain-containing protein</fullName>
    </recommendedName>
</protein>
<keyword evidence="2" id="KW-0223">Dioxygenase</keyword>
<dbReference type="EMBL" id="JBJQND010000006">
    <property type="protein sequence ID" value="KAL3874108.1"/>
    <property type="molecule type" value="Genomic_DNA"/>
</dbReference>
<evidence type="ECO:0000259" key="6">
    <source>
        <dbReference type="PROSITE" id="PS51471"/>
    </source>
</evidence>
<feature type="binding site" evidence="5">
    <location>
        <position position="212"/>
    </location>
    <ligand>
        <name>Fe cation</name>
        <dbReference type="ChEBI" id="CHEBI:24875"/>
        <note>catalytic</note>
    </ligand>
</feature>
<evidence type="ECO:0000313" key="7">
    <source>
        <dbReference type="EMBL" id="KAL3874108.1"/>
    </source>
</evidence>
<dbReference type="PROSITE" id="PS51471">
    <property type="entry name" value="FE2OG_OXY"/>
    <property type="match status" value="1"/>
</dbReference>
<name>A0ABD3WN02_SINWO</name>
<comment type="cofactor">
    <cofactor evidence="5">
        <name>Fe(2+)</name>
        <dbReference type="ChEBI" id="CHEBI:29033"/>
    </cofactor>
    <text evidence="5">Binds 1 Fe(2+) ion per subunit.</text>
</comment>
<keyword evidence="4 5" id="KW-0408">Iron</keyword>
<dbReference type="InterPro" id="IPR027450">
    <property type="entry name" value="AlkB-like"/>
</dbReference>
<keyword evidence="3" id="KW-0560">Oxidoreductase</keyword>
<dbReference type="InterPro" id="IPR037151">
    <property type="entry name" value="AlkB-like_sf"/>
</dbReference>
<proteinExistence type="predicted"/>
<dbReference type="PANTHER" id="PTHR16557:SF2">
    <property type="entry name" value="NUCLEIC ACID DIOXYGENASE ALKBH1"/>
    <property type="match status" value="1"/>
</dbReference>
<feature type="binding site" evidence="5">
    <location>
        <position position="268"/>
    </location>
    <ligand>
        <name>Fe cation</name>
        <dbReference type="ChEBI" id="CHEBI:24875"/>
        <note>catalytic</note>
    </ligand>
</feature>
<evidence type="ECO:0000256" key="3">
    <source>
        <dbReference type="ARBA" id="ARBA00023002"/>
    </source>
</evidence>
<evidence type="ECO:0000313" key="8">
    <source>
        <dbReference type="Proteomes" id="UP001634394"/>
    </source>
</evidence>
<keyword evidence="8" id="KW-1185">Reference proteome</keyword>
<dbReference type="GO" id="GO:0046872">
    <property type="term" value="F:metal ion binding"/>
    <property type="evidence" value="ECO:0007669"/>
    <property type="project" value="UniProtKB-KW"/>
</dbReference>
<reference evidence="7 8" key="1">
    <citation type="submission" date="2024-11" db="EMBL/GenBank/DDBJ databases">
        <title>Chromosome-level genome assembly of the freshwater bivalve Anodonta woodiana.</title>
        <authorList>
            <person name="Chen X."/>
        </authorList>
    </citation>
    <scope>NUCLEOTIDE SEQUENCE [LARGE SCALE GENOMIC DNA]</scope>
    <source>
        <strain evidence="7">MN2024</strain>
        <tissue evidence="7">Gills</tissue>
    </source>
</reference>
<dbReference type="PANTHER" id="PTHR16557">
    <property type="entry name" value="ALKYLATED DNA REPAIR PROTEIN ALKB-RELATED"/>
    <property type="match status" value="1"/>
</dbReference>
<keyword evidence="1 5" id="KW-0479">Metal-binding</keyword>
<feature type="domain" description="Fe2OG dioxygenase" evidence="6">
    <location>
        <begin position="194"/>
        <end position="289"/>
    </location>
</feature>
<dbReference type="InterPro" id="IPR005123">
    <property type="entry name" value="Oxoglu/Fe-dep_dioxygenase_dom"/>
</dbReference>
<organism evidence="7 8">
    <name type="scientific">Sinanodonta woodiana</name>
    <name type="common">Chinese pond mussel</name>
    <name type="synonym">Anodonta woodiana</name>
    <dbReference type="NCBI Taxonomy" id="1069815"/>
    <lineage>
        <taxon>Eukaryota</taxon>
        <taxon>Metazoa</taxon>
        <taxon>Spiralia</taxon>
        <taxon>Lophotrochozoa</taxon>
        <taxon>Mollusca</taxon>
        <taxon>Bivalvia</taxon>
        <taxon>Autobranchia</taxon>
        <taxon>Heteroconchia</taxon>
        <taxon>Palaeoheterodonta</taxon>
        <taxon>Unionida</taxon>
        <taxon>Unionoidea</taxon>
        <taxon>Unionidae</taxon>
        <taxon>Unioninae</taxon>
        <taxon>Sinanodonta</taxon>
    </lineage>
</organism>
<sequence>MDAPTDLCNSSDQDNFKAEFKKYKSRLPPPDIAEVIDLRACFNAMPFLIKELELETNSAEVECMLGLKPISQWEAFTLDQVPGLIVIKNPFEAGYQRYWVIQCLQNYPCKPNTTNLDAHLDAEKLGNIWQASQTQTGPNLKKDSILMKLRWATLGYHYDWNTKEYYEDRYTSFPDDLGLLCKCIGTALGYPDFQAEAAIVNYYHMDSTLAAHTDHSEMNHQAPLISISLGQDAIFLIGGQTKATKPTALFLHSGDICVMSGAARLAYHAVPRIWPAEAVYLSTCFDWESDKIRNRKRKLDGGKIGDISDRKSAWTPDYLKVCQRQQVGDLTMKSDDGVNTVAQPCLNTEVQMKQKNLEVKSNNSDETVTLSNARRDTLGSYDMFENSSISSVENESLSEKNEMFVITNNYSRERLEKEPCSKEKQLSEGESLCRGGLTSRTIYFKGGIEQNLVSNDPIVQANNSTLLIKNSKSDQEVWTREEIEDSKWSSQNIVENRSVVSETSYQMKMIPTRENLHGNLEDENEDKSHLYKQVHENIIQTLSISDWEPFMAYIQSSRININVRQVLKPGQTFGRTLRA</sequence>
<dbReference type="AlphaFoldDB" id="A0ABD3WN02"/>
<evidence type="ECO:0000256" key="1">
    <source>
        <dbReference type="ARBA" id="ARBA00022723"/>
    </source>
</evidence>